<name>A0ABR4IQ31_9EURO</name>
<accession>A0ABR4IQ31</accession>
<gene>
    <name evidence="2" type="ORF">BJY01DRAFT_227662</name>
</gene>
<dbReference type="Proteomes" id="UP001610446">
    <property type="component" value="Unassembled WGS sequence"/>
</dbReference>
<protein>
    <submittedName>
        <fullName evidence="2">Uncharacterized protein</fullName>
    </submittedName>
</protein>
<keyword evidence="1" id="KW-0732">Signal</keyword>
<feature type="signal peptide" evidence="1">
    <location>
        <begin position="1"/>
        <end position="17"/>
    </location>
</feature>
<keyword evidence="3" id="KW-1185">Reference proteome</keyword>
<proteinExistence type="predicted"/>
<sequence length="134" mass="14936">MHLKFLAILLLPMEVSGTAVIEQLFLDLPIAAVHNRTVGMDVIEPWASLYCSAISEARYGDAIYARYNIDGQANNGVYVYNNITVYDQIMLDARDYANNQPELYATALVLYNSTASNDSRQDIINGLNEIPMQA</sequence>
<comment type="caution">
    <text evidence="2">The sequence shown here is derived from an EMBL/GenBank/DDBJ whole genome shotgun (WGS) entry which is preliminary data.</text>
</comment>
<evidence type="ECO:0000313" key="2">
    <source>
        <dbReference type="EMBL" id="KAL2829882.1"/>
    </source>
</evidence>
<organism evidence="2 3">
    <name type="scientific">Aspergillus pseudoustus</name>
    <dbReference type="NCBI Taxonomy" id="1810923"/>
    <lineage>
        <taxon>Eukaryota</taxon>
        <taxon>Fungi</taxon>
        <taxon>Dikarya</taxon>
        <taxon>Ascomycota</taxon>
        <taxon>Pezizomycotina</taxon>
        <taxon>Eurotiomycetes</taxon>
        <taxon>Eurotiomycetidae</taxon>
        <taxon>Eurotiales</taxon>
        <taxon>Aspergillaceae</taxon>
        <taxon>Aspergillus</taxon>
        <taxon>Aspergillus subgen. Nidulantes</taxon>
    </lineage>
</organism>
<dbReference type="EMBL" id="JBFXLU010000320">
    <property type="protein sequence ID" value="KAL2829882.1"/>
    <property type="molecule type" value="Genomic_DNA"/>
</dbReference>
<feature type="chain" id="PRO_5046263739" evidence="1">
    <location>
        <begin position="18"/>
        <end position="134"/>
    </location>
</feature>
<reference evidence="2 3" key="1">
    <citation type="submission" date="2024-07" db="EMBL/GenBank/DDBJ databases">
        <title>Section-level genome sequencing and comparative genomics of Aspergillus sections Usti and Cavernicolus.</title>
        <authorList>
            <consortium name="Lawrence Berkeley National Laboratory"/>
            <person name="Nybo J.L."/>
            <person name="Vesth T.C."/>
            <person name="Theobald S."/>
            <person name="Frisvad J.C."/>
            <person name="Larsen T.O."/>
            <person name="Kjaerboelling I."/>
            <person name="Rothschild-Mancinelli K."/>
            <person name="Lyhne E.K."/>
            <person name="Kogle M.E."/>
            <person name="Barry K."/>
            <person name="Clum A."/>
            <person name="Na H."/>
            <person name="Ledsgaard L."/>
            <person name="Lin J."/>
            <person name="Lipzen A."/>
            <person name="Kuo A."/>
            <person name="Riley R."/>
            <person name="Mondo S."/>
            <person name="Labutti K."/>
            <person name="Haridas S."/>
            <person name="Pangalinan J."/>
            <person name="Salamov A.A."/>
            <person name="Simmons B.A."/>
            <person name="Magnuson J.K."/>
            <person name="Chen J."/>
            <person name="Drula E."/>
            <person name="Henrissat B."/>
            <person name="Wiebenga A."/>
            <person name="Lubbers R.J."/>
            <person name="Gomes A.C."/>
            <person name="Makela M.R."/>
            <person name="Stajich J."/>
            <person name="Grigoriev I.V."/>
            <person name="Mortensen U.H."/>
            <person name="De Vries R.P."/>
            <person name="Baker S.E."/>
            <person name="Andersen M.R."/>
        </authorList>
    </citation>
    <scope>NUCLEOTIDE SEQUENCE [LARGE SCALE GENOMIC DNA]</scope>
    <source>
        <strain evidence="2 3">CBS 123904</strain>
    </source>
</reference>
<evidence type="ECO:0000256" key="1">
    <source>
        <dbReference type="SAM" id="SignalP"/>
    </source>
</evidence>
<evidence type="ECO:0000313" key="3">
    <source>
        <dbReference type="Proteomes" id="UP001610446"/>
    </source>
</evidence>